<keyword evidence="4" id="KW-0067">ATP-binding</keyword>
<dbReference type="STRING" id="1513793.SAMN06296036_101264"/>
<dbReference type="AlphaFoldDB" id="A0A1Y6B4U6"/>
<dbReference type="Pfam" id="PF08544">
    <property type="entry name" value="GHMP_kinases_C"/>
    <property type="match status" value="1"/>
</dbReference>
<sequence length="341" mass="37250">MLTVTAEAPTRIDLAGGTLDITALSQVLDRPRTVNLGINLNAKVSIKESEDGRFYLHSLDQEKEWSGLWGDLQLAVTLPLFAHLILAAWREEWPGLVIESECQSPAGAGLGGSSCLAICLTQALHQMAYELGLGKTYSEVELVRLVQNVETKLIHCPTGCQDYWGAIRGRLNVLSFEPQGTVVETIETEDAGALADSMIVCYSGRSRASGMNNWSIFRSVFDGDRQLLDKLNQIGGLARQMADKIQGNRWQDVIELSHQEWQLRKSLWPEIETLETKAIDQAAIDAGAKFSRVCGAGGGGVMAVFVDKKKKQHVIQAIECAGGQVLEATISDSGLDVRVQR</sequence>
<evidence type="ECO:0000259" key="6">
    <source>
        <dbReference type="Pfam" id="PF00288"/>
    </source>
</evidence>
<evidence type="ECO:0000256" key="2">
    <source>
        <dbReference type="ARBA" id="ARBA00022741"/>
    </source>
</evidence>
<dbReference type="PANTHER" id="PTHR32463">
    <property type="entry name" value="L-FUCOSE KINASE"/>
    <property type="match status" value="1"/>
</dbReference>
<dbReference type="Pfam" id="PF00288">
    <property type="entry name" value="GHMP_kinases_N"/>
    <property type="match status" value="1"/>
</dbReference>
<evidence type="ECO:0000256" key="4">
    <source>
        <dbReference type="ARBA" id="ARBA00022840"/>
    </source>
</evidence>
<dbReference type="Gene3D" id="3.30.230.120">
    <property type="match status" value="1"/>
</dbReference>
<dbReference type="GO" id="GO:0050201">
    <property type="term" value="F:fucokinase activity"/>
    <property type="evidence" value="ECO:0007669"/>
    <property type="project" value="TreeGrafter"/>
</dbReference>
<gene>
    <name evidence="8" type="ORF">SAMN06296036_101264</name>
</gene>
<comment type="similarity">
    <text evidence="5">Belongs to the GHMP kinase family.</text>
</comment>
<keyword evidence="3 8" id="KW-0418">Kinase</keyword>
<keyword evidence="1" id="KW-0808">Transferase</keyword>
<protein>
    <submittedName>
        <fullName evidence="8">D-glycero-alpha-D-manno-heptose-7-phosphate kinase</fullName>
    </submittedName>
</protein>
<proteinExistence type="inferred from homology"/>
<name>A0A1Y6B4U6_9BACT</name>
<feature type="domain" description="GHMP kinase N-terminal" evidence="6">
    <location>
        <begin position="90"/>
        <end position="169"/>
    </location>
</feature>
<dbReference type="InterPro" id="IPR020568">
    <property type="entry name" value="Ribosomal_Su5_D2-typ_SF"/>
</dbReference>
<organism evidence="8 9">
    <name type="scientific">Pseudobacteriovorax antillogorgiicola</name>
    <dbReference type="NCBI Taxonomy" id="1513793"/>
    <lineage>
        <taxon>Bacteria</taxon>
        <taxon>Pseudomonadati</taxon>
        <taxon>Bdellovibrionota</taxon>
        <taxon>Oligoflexia</taxon>
        <taxon>Oligoflexales</taxon>
        <taxon>Pseudobacteriovoracaceae</taxon>
        <taxon>Pseudobacteriovorax</taxon>
    </lineage>
</organism>
<dbReference type="RefSeq" id="WP_159455062.1">
    <property type="nucleotide sequence ID" value="NZ_FWZT01000001.1"/>
</dbReference>
<dbReference type="InterPro" id="IPR006204">
    <property type="entry name" value="GHMP_kinase_N_dom"/>
</dbReference>
<dbReference type="Proteomes" id="UP000192907">
    <property type="component" value="Unassembled WGS sequence"/>
</dbReference>
<dbReference type="EMBL" id="FWZT01000001">
    <property type="protein sequence ID" value="SME89470.1"/>
    <property type="molecule type" value="Genomic_DNA"/>
</dbReference>
<dbReference type="GO" id="GO:0005524">
    <property type="term" value="F:ATP binding"/>
    <property type="evidence" value="ECO:0007669"/>
    <property type="project" value="UniProtKB-KW"/>
</dbReference>
<keyword evidence="2" id="KW-0547">Nucleotide-binding</keyword>
<dbReference type="InterPro" id="IPR013750">
    <property type="entry name" value="GHMP_kinase_C_dom"/>
</dbReference>
<dbReference type="SUPFAM" id="SSF55060">
    <property type="entry name" value="GHMP Kinase, C-terminal domain"/>
    <property type="match status" value="1"/>
</dbReference>
<evidence type="ECO:0000259" key="7">
    <source>
        <dbReference type="Pfam" id="PF08544"/>
    </source>
</evidence>
<keyword evidence="9" id="KW-1185">Reference proteome</keyword>
<dbReference type="PRINTS" id="PR00960">
    <property type="entry name" value="LMBPPROTEIN"/>
</dbReference>
<dbReference type="PANTHER" id="PTHR32463:SF0">
    <property type="entry name" value="L-FUCOSE KINASE"/>
    <property type="match status" value="1"/>
</dbReference>
<dbReference type="InterPro" id="IPR001174">
    <property type="entry name" value="HddA/FKP"/>
</dbReference>
<dbReference type="InterPro" id="IPR036554">
    <property type="entry name" value="GHMP_kinase_C_sf"/>
</dbReference>
<evidence type="ECO:0000256" key="5">
    <source>
        <dbReference type="ARBA" id="ARBA00038121"/>
    </source>
</evidence>
<evidence type="ECO:0000256" key="1">
    <source>
        <dbReference type="ARBA" id="ARBA00022679"/>
    </source>
</evidence>
<feature type="domain" description="GHMP kinase C-terminal" evidence="7">
    <location>
        <begin position="248"/>
        <end position="319"/>
    </location>
</feature>
<evidence type="ECO:0000256" key="3">
    <source>
        <dbReference type="ARBA" id="ARBA00022777"/>
    </source>
</evidence>
<dbReference type="SUPFAM" id="SSF54211">
    <property type="entry name" value="Ribosomal protein S5 domain 2-like"/>
    <property type="match status" value="1"/>
</dbReference>
<dbReference type="GO" id="GO:0042352">
    <property type="term" value="P:GDP-L-fucose salvage"/>
    <property type="evidence" value="ECO:0007669"/>
    <property type="project" value="TreeGrafter"/>
</dbReference>
<dbReference type="InterPro" id="IPR052203">
    <property type="entry name" value="GHMP_Kinase-Related"/>
</dbReference>
<reference evidence="9" key="1">
    <citation type="submission" date="2017-04" db="EMBL/GenBank/DDBJ databases">
        <authorList>
            <person name="Varghese N."/>
            <person name="Submissions S."/>
        </authorList>
    </citation>
    <scope>NUCLEOTIDE SEQUENCE [LARGE SCALE GENOMIC DNA]</scope>
    <source>
        <strain evidence="9">RKEM611</strain>
    </source>
</reference>
<accession>A0A1Y6B4U6</accession>
<evidence type="ECO:0000313" key="9">
    <source>
        <dbReference type="Proteomes" id="UP000192907"/>
    </source>
</evidence>
<evidence type="ECO:0000313" key="8">
    <source>
        <dbReference type="EMBL" id="SME89470.1"/>
    </source>
</evidence>